<reference evidence="1 2" key="1">
    <citation type="submission" date="2012-04" db="EMBL/GenBank/DDBJ databases">
        <title>A Yersinia pestis-specific, lytic phage preparation significantly reduces viable Y. pestis on various hard surfaces experimentally contaminated with the bacterium.</title>
        <authorList>
            <person name="Rashid M.H."/>
            <person name="Revazishvili T."/>
            <person name="Dean T."/>
            <person name="Butani A."/>
            <person name="Verratti K."/>
            <person name="Bishop-Lilly K.A."/>
            <person name="Sozhamannan S."/>
            <person name="Sulakvelidze A."/>
            <person name="Rajanna C."/>
        </authorList>
    </citation>
    <scope>NUCLEOTIDE SEQUENCE [LARGE SCALE GENOMIC DNA]</scope>
</reference>
<dbReference type="EMBL" id="JQ965700">
    <property type="protein sequence ID" value="AFK13390.1"/>
    <property type="molecule type" value="Genomic_DNA"/>
</dbReference>
<proteinExistence type="predicted"/>
<dbReference type="Proteomes" id="UP000243074">
    <property type="component" value="Segment"/>
</dbReference>
<organism evidence="1 2">
    <name type="scientific">Yersinia phage YpP-Y</name>
    <dbReference type="NCBI Taxonomy" id="1176766"/>
    <lineage>
        <taxon>Viruses</taxon>
        <taxon>Duplodnaviria</taxon>
        <taxon>Heunggongvirae</taxon>
        <taxon>Uroviricota</taxon>
        <taxon>Caudoviricetes</taxon>
        <taxon>Autographivirales</taxon>
        <taxon>Autotranscriptaviridae</taxon>
        <taxon>Studiervirinae</taxon>
        <taxon>Teseptimavirus</taxon>
        <taxon>Teseptimavirus A1122</taxon>
        <taxon>Teseptimavirus YpPY</taxon>
    </lineage>
</organism>
<dbReference type="KEGG" id="vg:54989755"/>
<evidence type="ECO:0000313" key="1">
    <source>
        <dbReference type="EMBL" id="AFK13390.1"/>
    </source>
</evidence>
<sequence length="40" mass="4648">MIEDYLSMDNNKASLGVGFRMVFRMVFRGNFKIGVDSWCL</sequence>
<dbReference type="RefSeq" id="YP_009799272.1">
    <property type="nucleotide sequence ID" value="NC_047939.1"/>
</dbReference>
<protein>
    <submittedName>
        <fullName evidence="1">Uncharacterized protein</fullName>
    </submittedName>
</protein>
<accession>I6Q8T6</accession>
<evidence type="ECO:0000313" key="2">
    <source>
        <dbReference type="Proteomes" id="UP000243074"/>
    </source>
</evidence>
<dbReference type="GeneID" id="54989755"/>
<name>I6Q8T6_9CAUD</name>